<evidence type="ECO:0000313" key="2">
    <source>
        <dbReference type="EMBL" id="CAG9284348.1"/>
    </source>
</evidence>
<accession>A0A8J9X4G9</accession>
<sequence length="281" mass="31813">MKKGNEPDFYVLDKVKPLPALEDAPVPAVAATNMTMQAQAHTQMHQPRQASSYHTQSQSGPQHINIVTPPHPSTDLMQKSCIGRARLSSSYDTQPYSTPEYAMPQVDEYDMYPQMDHCHSFNHISMQVVPPPQSGGMVGFAGPQMQQNTSIRGIHGLSMRQPQSYRPAPPTMESVHSEQRHVSDFSPHTMQQPTVQPQHHTNDPQSLQRHALITHQHSDDYYNYQQQMKHMQRLQAQQQSIYHERGPPINGMRSSSPAQTMNIPQGDYIGVHRPQAQRPQC</sequence>
<evidence type="ECO:0000256" key="1">
    <source>
        <dbReference type="SAM" id="MobiDB-lite"/>
    </source>
</evidence>
<name>A0A8J9X4G9_PHATR</name>
<organism evidence="2">
    <name type="scientific">Phaeodactylum tricornutum</name>
    <name type="common">Diatom</name>
    <dbReference type="NCBI Taxonomy" id="2850"/>
    <lineage>
        <taxon>Eukaryota</taxon>
        <taxon>Sar</taxon>
        <taxon>Stramenopiles</taxon>
        <taxon>Ochrophyta</taxon>
        <taxon>Bacillariophyta</taxon>
        <taxon>Bacillariophyceae</taxon>
        <taxon>Bacillariophycidae</taxon>
        <taxon>Naviculales</taxon>
        <taxon>Phaeodactylaceae</taxon>
        <taxon>Phaeodactylum</taxon>
    </lineage>
</organism>
<dbReference type="Proteomes" id="UP000836788">
    <property type="component" value="Chromosome 2"/>
</dbReference>
<dbReference type="EMBL" id="OU594943">
    <property type="protein sequence ID" value="CAG9284348.1"/>
    <property type="molecule type" value="Genomic_DNA"/>
</dbReference>
<feature type="compositionally biased region" description="Polar residues" evidence="1">
    <location>
        <begin position="186"/>
        <end position="204"/>
    </location>
</feature>
<dbReference type="AlphaFoldDB" id="A0A8J9X4G9"/>
<proteinExistence type="predicted"/>
<protein>
    <submittedName>
        <fullName evidence="2">Uncharacterized protein</fullName>
    </submittedName>
</protein>
<feature type="region of interest" description="Disordered" evidence="1">
    <location>
        <begin position="185"/>
        <end position="204"/>
    </location>
</feature>
<reference evidence="2" key="1">
    <citation type="submission" date="2022-02" db="EMBL/GenBank/DDBJ databases">
        <authorList>
            <person name="Giguere J D."/>
        </authorList>
    </citation>
    <scope>NUCLEOTIDE SEQUENCE</scope>
    <source>
        <strain evidence="2">CCAP 1055/1</strain>
    </source>
</reference>
<gene>
    <name evidence="2" type="ORF">PTTT1_LOCUS25664</name>
</gene>